<feature type="compositionally biased region" description="Basic residues" evidence="1">
    <location>
        <begin position="1"/>
        <end position="18"/>
    </location>
</feature>
<name>A0AAN7HCK3_9PEZI</name>
<feature type="compositionally biased region" description="Low complexity" evidence="1">
    <location>
        <begin position="32"/>
        <end position="48"/>
    </location>
</feature>
<evidence type="ECO:0000313" key="2">
    <source>
        <dbReference type="EMBL" id="KAK4236315.1"/>
    </source>
</evidence>
<reference evidence="2" key="1">
    <citation type="journal article" date="2023" name="Mol. Phylogenet. Evol.">
        <title>Genome-scale phylogeny and comparative genomics of the fungal order Sordariales.</title>
        <authorList>
            <person name="Hensen N."/>
            <person name="Bonometti L."/>
            <person name="Westerberg I."/>
            <person name="Brannstrom I.O."/>
            <person name="Guillou S."/>
            <person name="Cros-Aarteil S."/>
            <person name="Calhoun S."/>
            <person name="Haridas S."/>
            <person name="Kuo A."/>
            <person name="Mondo S."/>
            <person name="Pangilinan J."/>
            <person name="Riley R."/>
            <person name="LaButti K."/>
            <person name="Andreopoulos B."/>
            <person name="Lipzen A."/>
            <person name="Chen C."/>
            <person name="Yan M."/>
            <person name="Daum C."/>
            <person name="Ng V."/>
            <person name="Clum A."/>
            <person name="Steindorff A."/>
            <person name="Ohm R.A."/>
            <person name="Martin F."/>
            <person name="Silar P."/>
            <person name="Natvig D.O."/>
            <person name="Lalanne C."/>
            <person name="Gautier V."/>
            <person name="Ament-Velasquez S.L."/>
            <person name="Kruys A."/>
            <person name="Hutchinson M.I."/>
            <person name="Powell A.J."/>
            <person name="Barry K."/>
            <person name="Miller A.N."/>
            <person name="Grigoriev I.V."/>
            <person name="Debuchy R."/>
            <person name="Gladieux P."/>
            <person name="Hiltunen Thoren M."/>
            <person name="Johannesson H."/>
        </authorList>
    </citation>
    <scope>NUCLEOTIDE SEQUENCE</scope>
    <source>
        <strain evidence="2">CBS 532.94</strain>
    </source>
</reference>
<evidence type="ECO:0000313" key="3">
    <source>
        <dbReference type="Proteomes" id="UP001303760"/>
    </source>
</evidence>
<reference evidence="2" key="2">
    <citation type="submission" date="2023-05" db="EMBL/GenBank/DDBJ databases">
        <authorList>
            <consortium name="Lawrence Berkeley National Laboratory"/>
            <person name="Steindorff A."/>
            <person name="Hensen N."/>
            <person name="Bonometti L."/>
            <person name="Westerberg I."/>
            <person name="Brannstrom I.O."/>
            <person name="Guillou S."/>
            <person name="Cros-Aarteil S."/>
            <person name="Calhoun S."/>
            <person name="Haridas S."/>
            <person name="Kuo A."/>
            <person name="Mondo S."/>
            <person name="Pangilinan J."/>
            <person name="Riley R."/>
            <person name="Labutti K."/>
            <person name="Andreopoulos B."/>
            <person name="Lipzen A."/>
            <person name="Chen C."/>
            <person name="Yanf M."/>
            <person name="Daum C."/>
            <person name="Ng V."/>
            <person name="Clum A."/>
            <person name="Ohm R."/>
            <person name="Martin F."/>
            <person name="Silar P."/>
            <person name="Natvig D."/>
            <person name="Lalanne C."/>
            <person name="Gautier V."/>
            <person name="Ament-Velasquez S.L."/>
            <person name="Kruys A."/>
            <person name="Hutchinson M.I."/>
            <person name="Powell A.J."/>
            <person name="Barry K."/>
            <person name="Miller A.N."/>
            <person name="Grigoriev I.V."/>
            <person name="Debuchy R."/>
            <person name="Gladieux P."/>
            <person name="Thoren M.H."/>
            <person name="Johannesson H."/>
        </authorList>
    </citation>
    <scope>NUCLEOTIDE SEQUENCE</scope>
    <source>
        <strain evidence="2">CBS 532.94</strain>
    </source>
</reference>
<accession>A0AAN7HCK3</accession>
<proteinExistence type="predicted"/>
<dbReference type="Proteomes" id="UP001303760">
    <property type="component" value="Unassembled WGS sequence"/>
</dbReference>
<feature type="compositionally biased region" description="Low complexity" evidence="1">
    <location>
        <begin position="56"/>
        <end position="79"/>
    </location>
</feature>
<comment type="caution">
    <text evidence="2">The sequence shown here is derived from an EMBL/GenBank/DDBJ whole genome shotgun (WGS) entry which is preliminary data.</text>
</comment>
<sequence length="241" mass="25656">MAKAHRHRRNRRPRRANRRNGLPSSSLPDAPNNDIGNGNTGTDNIDTDTPADHDTTAGASATQEQAAPQPQPSTAPMAPGDDAMALGQADINRIGREILLESVLADNEEALGTVTRLLQTALNPGWHQPTDAERQCRVLSVFHQVNPWINHDVAIRLTAAFDVDALINELRRLRVLAGSGGVNTGVGASAGFDVGPQTDQLASEASQEDTEETGAIVGASTVSDIGTQTEDACRWEFDVVV</sequence>
<keyword evidence="3" id="KW-1185">Reference proteome</keyword>
<dbReference type="AlphaFoldDB" id="A0AAN7HCK3"/>
<evidence type="ECO:0000256" key="1">
    <source>
        <dbReference type="SAM" id="MobiDB-lite"/>
    </source>
</evidence>
<protein>
    <submittedName>
        <fullName evidence="2">Uncharacterized protein</fullName>
    </submittedName>
</protein>
<gene>
    <name evidence="2" type="ORF">C8A03DRAFT_35792</name>
</gene>
<organism evidence="2 3">
    <name type="scientific">Achaetomium macrosporum</name>
    <dbReference type="NCBI Taxonomy" id="79813"/>
    <lineage>
        <taxon>Eukaryota</taxon>
        <taxon>Fungi</taxon>
        <taxon>Dikarya</taxon>
        <taxon>Ascomycota</taxon>
        <taxon>Pezizomycotina</taxon>
        <taxon>Sordariomycetes</taxon>
        <taxon>Sordariomycetidae</taxon>
        <taxon>Sordariales</taxon>
        <taxon>Chaetomiaceae</taxon>
        <taxon>Achaetomium</taxon>
    </lineage>
</organism>
<dbReference type="EMBL" id="MU860200">
    <property type="protein sequence ID" value="KAK4236315.1"/>
    <property type="molecule type" value="Genomic_DNA"/>
</dbReference>
<feature type="region of interest" description="Disordered" evidence="1">
    <location>
        <begin position="1"/>
        <end position="83"/>
    </location>
</feature>